<dbReference type="InterPro" id="IPR007641">
    <property type="entry name" value="RNA_pol_Rpb2_7"/>
</dbReference>
<evidence type="ECO:0000256" key="3">
    <source>
        <dbReference type="ARBA" id="ARBA00022478"/>
    </source>
</evidence>
<keyword evidence="6" id="KW-0804">Transcription</keyword>
<dbReference type="InterPro" id="IPR007120">
    <property type="entry name" value="DNA-dir_RNAP_su2_dom"/>
</dbReference>
<dbReference type="GO" id="GO:0000428">
    <property type="term" value="C:DNA-directed RNA polymerase complex"/>
    <property type="evidence" value="ECO:0007669"/>
    <property type="project" value="UniProtKB-KW"/>
</dbReference>
<dbReference type="Gene3D" id="2.40.270.10">
    <property type="entry name" value="DNA-directed RNA polymerase, subunit 2, domain 6"/>
    <property type="match status" value="2"/>
</dbReference>
<evidence type="ECO:0000259" key="8">
    <source>
        <dbReference type="Pfam" id="PF04560"/>
    </source>
</evidence>
<comment type="similarity">
    <text evidence="1">Belongs to the RNA polymerase beta chain family.</text>
</comment>
<dbReference type="InterPro" id="IPR037033">
    <property type="entry name" value="DNA-dir_RNAP_su2_hyb_sf"/>
</dbReference>
<dbReference type="SUPFAM" id="SSF64484">
    <property type="entry name" value="beta and beta-prime subunits of DNA dependent RNA-polymerase"/>
    <property type="match status" value="1"/>
</dbReference>
<reference evidence="9" key="1">
    <citation type="submission" date="2018-04" db="EMBL/GenBank/DDBJ databases">
        <title>WGS assembly of Panicum hallii.</title>
        <authorList>
            <person name="Lovell J."/>
            <person name="Jenkins J."/>
            <person name="Lowry D."/>
            <person name="Mamidi S."/>
            <person name="Sreedasyam A."/>
            <person name="Weng X."/>
            <person name="Barry K."/>
            <person name="Bonette J."/>
            <person name="Campitelli B."/>
            <person name="Daum C."/>
            <person name="Gordon S."/>
            <person name="Gould B."/>
            <person name="Lipzen A."/>
            <person name="Macqueen A."/>
            <person name="Palacio-Mejia J."/>
            <person name="Plott C."/>
            <person name="Shakirov E."/>
            <person name="Shu S."/>
            <person name="Yoshinaga Y."/>
            <person name="Zane M."/>
            <person name="Rokhsar D."/>
            <person name="Grimwood J."/>
            <person name="Schmutz J."/>
            <person name="Juenger T."/>
        </authorList>
    </citation>
    <scope>NUCLEOTIDE SEQUENCE [LARGE SCALE GENOMIC DNA]</scope>
    <source>
        <strain evidence="9">FIL2</strain>
    </source>
</reference>
<dbReference type="EMBL" id="CM008053">
    <property type="protein sequence ID" value="PVH33917.1"/>
    <property type="molecule type" value="Genomic_DNA"/>
</dbReference>
<organism evidence="9">
    <name type="scientific">Panicum hallii</name>
    <dbReference type="NCBI Taxonomy" id="206008"/>
    <lineage>
        <taxon>Eukaryota</taxon>
        <taxon>Viridiplantae</taxon>
        <taxon>Streptophyta</taxon>
        <taxon>Embryophyta</taxon>
        <taxon>Tracheophyta</taxon>
        <taxon>Spermatophyta</taxon>
        <taxon>Magnoliopsida</taxon>
        <taxon>Liliopsida</taxon>
        <taxon>Poales</taxon>
        <taxon>Poaceae</taxon>
        <taxon>PACMAD clade</taxon>
        <taxon>Panicoideae</taxon>
        <taxon>Panicodae</taxon>
        <taxon>Paniceae</taxon>
        <taxon>Panicinae</taxon>
        <taxon>Panicum</taxon>
        <taxon>Panicum sect. Panicum</taxon>
    </lineage>
</organism>
<feature type="domain" description="DNA-directed RNA polymerase subunit 2 hybrid-binding" evidence="7">
    <location>
        <begin position="83"/>
        <end position="142"/>
    </location>
</feature>
<feature type="domain" description="DNA-directed RNA polymerase subunit 2 hybrid-binding" evidence="7">
    <location>
        <begin position="1"/>
        <end position="60"/>
    </location>
</feature>
<dbReference type="AlphaFoldDB" id="A0A2T8I8B6"/>
<evidence type="ECO:0000256" key="2">
    <source>
        <dbReference type="ARBA" id="ARBA00012418"/>
    </source>
</evidence>
<dbReference type="Proteomes" id="UP000243499">
    <property type="component" value="Chromosome 8"/>
</dbReference>
<gene>
    <name evidence="9" type="ORF">PAHAL_8G093300</name>
</gene>
<dbReference type="GO" id="GO:0006351">
    <property type="term" value="P:DNA-templated transcription"/>
    <property type="evidence" value="ECO:0007669"/>
    <property type="project" value="InterPro"/>
</dbReference>
<accession>A0A2T8I8B6</accession>
<dbReference type="InterPro" id="IPR014724">
    <property type="entry name" value="RNA_pol_RPB2_OB-fold"/>
</dbReference>
<sequence>MVRVYILQKREIKVWDKVAGRHGNKGIISKILPRQDMPYLQDGTPVDMVFNPLGVPSRMNQEASRKLYEATKQTKNPWVFEPEYSGKSIIFDGRIGDLFEQPVLIGKSYILKLIHQVDEKIHGCSAGPYSLVTQQPVRGRAKQGGQRVGEMEVWALEGFGVAHILQEILSYKSDHLIPRQEILNATIQGKRVPNHKDPAESFQVLVPELRSLALELNHFLIPEKNFQVNREDV</sequence>
<feature type="domain" description="RNA polymerase Rpb2" evidence="8">
    <location>
        <begin position="144"/>
        <end position="219"/>
    </location>
</feature>
<dbReference type="Pfam" id="PF04560">
    <property type="entry name" value="RNA_pol_Rpb2_7"/>
    <property type="match status" value="1"/>
</dbReference>
<dbReference type="Gramene" id="PVH33917">
    <property type="protein sequence ID" value="PVH33917"/>
    <property type="gene ID" value="PAHAL_8G093300"/>
</dbReference>
<dbReference type="GO" id="GO:0032549">
    <property type="term" value="F:ribonucleoside binding"/>
    <property type="evidence" value="ECO:0007669"/>
    <property type="project" value="InterPro"/>
</dbReference>
<name>A0A2T8I8B6_9POAL</name>
<evidence type="ECO:0000256" key="4">
    <source>
        <dbReference type="ARBA" id="ARBA00022679"/>
    </source>
</evidence>
<dbReference type="InterPro" id="IPR015712">
    <property type="entry name" value="DNA-dir_RNA_pol_su2"/>
</dbReference>
<evidence type="ECO:0000313" key="9">
    <source>
        <dbReference type="EMBL" id="PVH33917.1"/>
    </source>
</evidence>
<dbReference type="Pfam" id="PF00562">
    <property type="entry name" value="RNA_pol_Rpb2_6"/>
    <property type="match status" value="2"/>
</dbReference>
<keyword evidence="4" id="KW-0808">Transferase</keyword>
<evidence type="ECO:0000256" key="1">
    <source>
        <dbReference type="ARBA" id="ARBA00006835"/>
    </source>
</evidence>
<protein>
    <recommendedName>
        <fullName evidence="2">DNA-directed RNA polymerase</fullName>
        <ecNumber evidence="2">2.7.7.6</ecNumber>
    </recommendedName>
</protein>
<evidence type="ECO:0000256" key="5">
    <source>
        <dbReference type="ARBA" id="ARBA00022695"/>
    </source>
</evidence>
<dbReference type="PANTHER" id="PTHR20856">
    <property type="entry name" value="DNA-DIRECTED RNA POLYMERASE I SUBUNIT 2"/>
    <property type="match status" value="1"/>
</dbReference>
<keyword evidence="3" id="KW-0240">DNA-directed RNA polymerase</keyword>
<dbReference type="EC" id="2.7.7.6" evidence="2"/>
<proteinExistence type="inferred from homology"/>
<dbReference type="GO" id="GO:0003677">
    <property type="term" value="F:DNA binding"/>
    <property type="evidence" value="ECO:0007669"/>
    <property type="project" value="InterPro"/>
</dbReference>
<evidence type="ECO:0000259" key="7">
    <source>
        <dbReference type="Pfam" id="PF00562"/>
    </source>
</evidence>
<dbReference type="Gene3D" id="2.40.50.150">
    <property type="match status" value="1"/>
</dbReference>
<evidence type="ECO:0000256" key="6">
    <source>
        <dbReference type="ARBA" id="ARBA00023163"/>
    </source>
</evidence>
<keyword evidence="5" id="KW-0548">Nucleotidyltransferase</keyword>
<dbReference type="Gene3D" id="3.90.1800.10">
    <property type="entry name" value="RNA polymerase alpha subunit dimerisation domain"/>
    <property type="match status" value="1"/>
</dbReference>
<dbReference type="GO" id="GO:0003899">
    <property type="term" value="F:DNA-directed RNA polymerase activity"/>
    <property type="evidence" value="ECO:0007669"/>
    <property type="project" value="UniProtKB-EC"/>
</dbReference>